<dbReference type="SUPFAM" id="SSF55811">
    <property type="entry name" value="Nudix"/>
    <property type="match status" value="1"/>
</dbReference>
<dbReference type="Gene3D" id="3.90.79.10">
    <property type="entry name" value="Nucleoside Triphosphate Pyrophosphohydrolase"/>
    <property type="match status" value="1"/>
</dbReference>
<dbReference type="EMBL" id="CP104003">
    <property type="protein sequence ID" value="UWM54930.1"/>
    <property type="molecule type" value="Genomic_DNA"/>
</dbReference>
<keyword evidence="6" id="KW-0464">Manganese</keyword>
<keyword evidence="3" id="KW-0479">Metal-binding</keyword>
<dbReference type="InterPro" id="IPR000086">
    <property type="entry name" value="NUDIX_hydrolase_dom"/>
</dbReference>
<evidence type="ECO:0000259" key="7">
    <source>
        <dbReference type="PROSITE" id="PS51462"/>
    </source>
</evidence>
<comment type="cofactor">
    <cofactor evidence="1">
        <name>Mn(2+)</name>
        <dbReference type="ChEBI" id="CHEBI:29035"/>
    </cofactor>
</comment>
<dbReference type="Proteomes" id="UP001057580">
    <property type="component" value="Chromosome"/>
</dbReference>
<keyword evidence="9" id="KW-1185">Reference proteome</keyword>
<comment type="cofactor">
    <cofactor evidence="2">
        <name>Mg(2+)</name>
        <dbReference type="ChEBI" id="CHEBI:18420"/>
    </cofactor>
</comment>
<evidence type="ECO:0000256" key="6">
    <source>
        <dbReference type="ARBA" id="ARBA00023211"/>
    </source>
</evidence>
<dbReference type="PANTHER" id="PTHR12992">
    <property type="entry name" value="NUDIX HYDROLASE"/>
    <property type="match status" value="1"/>
</dbReference>
<keyword evidence="4" id="KW-0378">Hydrolase</keyword>
<evidence type="ECO:0000256" key="3">
    <source>
        <dbReference type="ARBA" id="ARBA00022723"/>
    </source>
</evidence>
<name>A0A9E7U508_9EURY</name>
<keyword evidence="5" id="KW-0460">Magnesium</keyword>
<evidence type="ECO:0000256" key="2">
    <source>
        <dbReference type="ARBA" id="ARBA00001946"/>
    </source>
</evidence>
<evidence type="ECO:0000313" key="9">
    <source>
        <dbReference type="Proteomes" id="UP001057580"/>
    </source>
</evidence>
<dbReference type="RefSeq" id="WP_260593966.1">
    <property type="nucleotide sequence ID" value="NZ_CP104003.1"/>
</dbReference>
<evidence type="ECO:0000313" key="8">
    <source>
        <dbReference type="EMBL" id="UWM54930.1"/>
    </source>
</evidence>
<dbReference type="PROSITE" id="PS51462">
    <property type="entry name" value="NUDIX"/>
    <property type="match status" value="1"/>
</dbReference>
<dbReference type="InterPro" id="IPR015797">
    <property type="entry name" value="NUDIX_hydrolase-like_dom_sf"/>
</dbReference>
<dbReference type="AlphaFoldDB" id="A0A9E7U508"/>
<dbReference type="KEGG" id="ssai:N0B31_01320"/>
<reference evidence="8" key="1">
    <citation type="submission" date="2022-09" db="EMBL/GenBank/DDBJ databases">
        <title>Diverse halophilic archaea isolated from saline environments.</title>
        <authorList>
            <person name="Cui H.-L."/>
        </authorList>
    </citation>
    <scope>NUCLEOTIDE SEQUENCE</scope>
    <source>
        <strain evidence="8">ZS-35-S2</strain>
    </source>
</reference>
<evidence type="ECO:0000256" key="4">
    <source>
        <dbReference type="ARBA" id="ARBA00022801"/>
    </source>
</evidence>
<dbReference type="GO" id="GO:0046872">
    <property type="term" value="F:metal ion binding"/>
    <property type="evidence" value="ECO:0007669"/>
    <property type="project" value="UniProtKB-KW"/>
</dbReference>
<feature type="domain" description="Nudix hydrolase" evidence="7">
    <location>
        <begin position="23"/>
        <end position="158"/>
    </location>
</feature>
<dbReference type="PANTHER" id="PTHR12992:SF11">
    <property type="entry name" value="MITOCHONDRIAL COENZYME A DIPHOSPHATASE NUDT8"/>
    <property type="match status" value="1"/>
</dbReference>
<proteinExistence type="predicted"/>
<dbReference type="GeneID" id="74941020"/>
<dbReference type="CDD" id="cd03426">
    <property type="entry name" value="NUDIX_CoAse_Nudt7"/>
    <property type="match status" value="1"/>
</dbReference>
<accession>A0A9E7U508</accession>
<dbReference type="InterPro" id="IPR045121">
    <property type="entry name" value="CoAse"/>
</dbReference>
<sequence>MTVDRLDLSRLAGHDPATVSDEEREAAVLAPVLDRDGVDHLLFIRKADDRSSHAGQMGFPGGGREPTDADLRETALRECHEEVGMHPAEPTVRGRIDDIRTVSRYSVRPYVGRAPDREYVPDGVEVAEVAVLPVPELTDRANYDSERRDHPHYGDIRLHYFRVGGHVVWGATARMLVQLLELTSDWEMPAEPDRHVEPDAEFPV</sequence>
<gene>
    <name evidence="8" type="ORF">N0B31_01320</name>
</gene>
<evidence type="ECO:0000256" key="5">
    <source>
        <dbReference type="ARBA" id="ARBA00022842"/>
    </source>
</evidence>
<protein>
    <submittedName>
        <fullName evidence="8">CoA pyrophosphatase</fullName>
    </submittedName>
</protein>
<dbReference type="Pfam" id="PF00293">
    <property type="entry name" value="NUDIX"/>
    <property type="match status" value="1"/>
</dbReference>
<dbReference type="GO" id="GO:0010945">
    <property type="term" value="F:coenzyme A diphosphatase activity"/>
    <property type="evidence" value="ECO:0007669"/>
    <property type="project" value="InterPro"/>
</dbReference>
<organism evidence="8 9">
    <name type="scientific">Salinirubellus salinus</name>
    <dbReference type="NCBI Taxonomy" id="1364945"/>
    <lineage>
        <taxon>Archaea</taxon>
        <taxon>Methanobacteriati</taxon>
        <taxon>Methanobacteriota</taxon>
        <taxon>Stenosarchaea group</taxon>
        <taxon>Halobacteria</taxon>
        <taxon>Halobacteriales</taxon>
        <taxon>Natronomonadaceae</taxon>
        <taxon>Salinirubellus</taxon>
    </lineage>
</organism>
<evidence type="ECO:0000256" key="1">
    <source>
        <dbReference type="ARBA" id="ARBA00001936"/>
    </source>
</evidence>